<reference evidence="1 2" key="1">
    <citation type="submission" date="2016-07" db="EMBL/GenBank/DDBJ databases">
        <title>Multiple horizontal gene transfer events from other fungi enriched the ability of initially mycotrophic Trichoderma (Ascomycota) to feed on dead plant biomass.</title>
        <authorList>
            <consortium name="DOE Joint Genome Institute"/>
            <person name="Aerts A."/>
            <person name="Atanasova L."/>
            <person name="Chenthamara K."/>
            <person name="Zhang J."/>
            <person name="Grujic M."/>
            <person name="Henrissat B."/>
            <person name="Kuo A."/>
            <person name="Salamov A."/>
            <person name="Lipzen A."/>
            <person name="Labutti K."/>
            <person name="Barry K."/>
            <person name="Miao Y."/>
            <person name="Rahimi M.J."/>
            <person name="Shen Q."/>
            <person name="Grigoriev I.V."/>
            <person name="Kubicek C.P."/>
            <person name="Druzhinina I.S."/>
        </authorList>
    </citation>
    <scope>NUCLEOTIDE SEQUENCE [LARGE SCALE GENOMIC DNA]</scope>
    <source>
        <strain evidence="1 2">CBS 433.97</strain>
    </source>
</reference>
<accession>A0A2T3ZD61</accession>
<proteinExistence type="predicted"/>
<name>A0A2T3ZD61_TRIA4</name>
<dbReference type="InterPro" id="IPR035994">
    <property type="entry name" value="Nucleoside_phosphorylase_sf"/>
</dbReference>
<dbReference type="EMBL" id="KZ679260">
    <property type="protein sequence ID" value="PTB42745.1"/>
    <property type="molecule type" value="Genomic_DNA"/>
</dbReference>
<evidence type="ECO:0000313" key="1">
    <source>
        <dbReference type="EMBL" id="PTB42745.1"/>
    </source>
</evidence>
<dbReference type="OrthoDB" id="3503419at2759"/>
<dbReference type="GO" id="GO:0003824">
    <property type="term" value="F:catalytic activity"/>
    <property type="evidence" value="ECO:0007669"/>
    <property type="project" value="InterPro"/>
</dbReference>
<keyword evidence="2" id="KW-1185">Reference proteome</keyword>
<protein>
    <submittedName>
        <fullName evidence="1">Uncharacterized protein</fullName>
    </submittedName>
</protein>
<organism evidence="1 2">
    <name type="scientific">Trichoderma asperellum (strain ATCC 204424 / CBS 433.97 / NBRC 101777)</name>
    <dbReference type="NCBI Taxonomy" id="1042311"/>
    <lineage>
        <taxon>Eukaryota</taxon>
        <taxon>Fungi</taxon>
        <taxon>Dikarya</taxon>
        <taxon>Ascomycota</taxon>
        <taxon>Pezizomycotina</taxon>
        <taxon>Sordariomycetes</taxon>
        <taxon>Hypocreomycetidae</taxon>
        <taxon>Hypocreales</taxon>
        <taxon>Hypocreaceae</taxon>
        <taxon>Trichoderma</taxon>
    </lineage>
</organism>
<dbReference type="STRING" id="1042311.A0A2T3ZD61"/>
<evidence type="ECO:0000313" key="2">
    <source>
        <dbReference type="Proteomes" id="UP000240493"/>
    </source>
</evidence>
<dbReference type="AlphaFoldDB" id="A0A2T3ZD61"/>
<dbReference type="SUPFAM" id="SSF53167">
    <property type="entry name" value="Purine and uridine phosphorylases"/>
    <property type="match status" value="1"/>
</dbReference>
<sequence>MGTSLHRYLEIKMHQAIRSRRYDKITVVGEYTRTSPSEIFHGEKTDKSFNWQCPTALIVGNELQIQCFPGYDHVEHYAELIATYLDLQQREGNEALTIPSNVNFIPCSCSDTQRALHSTNLKELPSDVDTVVLGLFHRLSRLTGDVEWRGGDGCFGWVVRRFNNRVVAFIGCRPSFWGDIAGEVVHYLASFLSVREVIYFGKIGSVKKSIRPNNYLATGGRSYVQGQLVEWENSLESSTLLLALDCVIVGNHVTLGSVLHETKDWLSTLPVYADFVDPEVGMMAQAAIRSRIKFSYLHIFSDNVAEKYVEDLSNERERSVLVGISHLYDVVQDILHHYLSTNSLKANGHRS</sequence>
<gene>
    <name evidence="1" type="ORF">M441DRAFT_137201</name>
</gene>
<dbReference type="Proteomes" id="UP000240493">
    <property type="component" value="Unassembled WGS sequence"/>
</dbReference>
<dbReference type="GO" id="GO:0009116">
    <property type="term" value="P:nucleoside metabolic process"/>
    <property type="evidence" value="ECO:0007669"/>
    <property type="project" value="InterPro"/>
</dbReference>